<feature type="transmembrane region" description="Helical" evidence="1">
    <location>
        <begin position="29"/>
        <end position="50"/>
    </location>
</feature>
<evidence type="ECO:0000313" key="3">
    <source>
        <dbReference type="Proteomes" id="UP000708208"/>
    </source>
</evidence>
<name>A0A8J2LQX2_9HEXA</name>
<keyword evidence="1" id="KW-0812">Transmembrane</keyword>
<sequence>MDVKNSVNGTLSLFTRKFGGPHNEGSNLLLVYILAGFFWSSVGETGCFNLNNPRYDRYVMNFTFQHLKHPN</sequence>
<reference evidence="2" key="1">
    <citation type="submission" date="2021-06" db="EMBL/GenBank/DDBJ databases">
        <authorList>
            <person name="Hodson N. C."/>
            <person name="Mongue J. A."/>
            <person name="Jaron S. K."/>
        </authorList>
    </citation>
    <scope>NUCLEOTIDE SEQUENCE</scope>
</reference>
<keyword evidence="1" id="KW-0472">Membrane</keyword>
<accession>A0A8J2LQX2</accession>
<keyword evidence="3" id="KW-1185">Reference proteome</keyword>
<comment type="caution">
    <text evidence="2">The sequence shown here is derived from an EMBL/GenBank/DDBJ whole genome shotgun (WGS) entry which is preliminary data.</text>
</comment>
<dbReference type="AlphaFoldDB" id="A0A8J2LQX2"/>
<protein>
    <submittedName>
        <fullName evidence="2">Uncharacterized protein</fullName>
    </submittedName>
</protein>
<gene>
    <name evidence="2" type="ORF">AFUS01_LOCUS45249</name>
</gene>
<keyword evidence="1" id="KW-1133">Transmembrane helix</keyword>
<proteinExistence type="predicted"/>
<evidence type="ECO:0000256" key="1">
    <source>
        <dbReference type="SAM" id="Phobius"/>
    </source>
</evidence>
<dbReference type="Proteomes" id="UP000708208">
    <property type="component" value="Unassembled WGS sequence"/>
</dbReference>
<dbReference type="EMBL" id="CAJVCH010570809">
    <property type="protein sequence ID" value="CAG7835946.1"/>
    <property type="molecule type" value="Genomic_DNA"/>
</dbReference>
<evidence type="ECO:0000313" key="2">
    <source>
        <dbReference type="EMBL" id="CAG7835946.1"/>
    </source>
</evidence>
<organism evidence="2 3">
    <name type="scientific">Allacma fusca</name>
    <dbReference type="NCBI Taxonomy" id="39272"/>
    <lineage>
        <taxon>Eukaryota</taxon>
        <taxon>Metazoa</taxon>
        <taxon>Ecdysozoa</taxon>
        <taxon>Arthropoda</taxon>
        <taxon>Hexapoda</taxon>
        <taxon>Collembola</taxon>
        <taxon>Symphypleona</taxon>
        <taxon>Sminthuridae</taxon>
        <taxon>Allacma</taxon>
    </lineage>
</organism>